<gene>
    <name evidence="10" type="ORF">SAMN05216429_101246</name>
</gene>
<dbReference type="GO" id="GO:0005737">
    <property type="term" value="C:cytoplasm"/>
    <property type="evidence" value="ECO:0007669"/>
    <property type="project" value="UniProtKB-SubCell"/>
</dbReference>
<dbReference type="Pfam" id="PF02545">
    <property type="entry name" value="Maf"/>
    <property type="match status" value="1"/>
</dbReference>
<keyword evidence="11" id="KW-1185">Reference proteome</keyword>
<evidence type="ECO:0000256" key="3">
    <source>
        <dbReference type="ARBA" id="ARBA00022490"/>
    </source>
</evidence>
<comment type="cofactor">
    <cofactor evidence="1 9">
        <name>a divalent metal cation</name>
        <dbReference type="ChEBI" id="CHEBI:60240"/>
    </cofactor>
</comment>
<dbReference type="Proteomes" id="UP000199445">
    <property type="component" value="Unassembled WGS sequence"/>
</dbReference>
<evidence type="ECO:0000256" key="5">
    <source>
        <dbReference type="ARBA" id="ARBA00023080"/>
    </source>
</evidence>
<dbReference type="OrthoDB" id="9807767at2"/>
<comment type="similarity">
    <text evidence="9">Belongs to the Maf family. YhdE subfamily.</text>
</comment>
<evidence type="ECO:0000256" key="8">
    <source>
        <dbReference type="ARBA" id="ARBA00060749"/>
    </source>
</evidence>
<dbReference type="EMBL" id="FOSC01000001">
    <property type="protein sequence ID" value="SFJ22709.1"/>
    <property type="molecule type" value="Genomic_DNA"/>
</dbReference>
<comment type="catalytic activity">
    <reaction evidence="9">
        <text>UTP + H2O = UMP + diphosphate + H(+)</text>
        <dbReference type="Rhea" id="RHEA:29395"/>
        <dbReference type="ChEBI" id="CHEBI:15377"/>
        <dbReference type="ChEBI" id="CHEBI:15378"/>
        <dbReference type="ChEBI" id="CHEBI:33019"/>
        <dbReference type="ChEBI" id="CHEBI:46398"/>
        <dbReference type="ChEBI" id="CHEBI:57865"/>
        <dbReference type="EC" id="3.6.1.9"/>
    </reaction>
</comment>
<evidence type="ECO:0000256" key="2">
    <source>
        <dbReference type="ARBA" id="ARBA00004496"/>
    </source>
</evidence>
<accession>A0A1I3PMT7</accession>
<keyword evidence="3 9" id="KW-0963">Cytoplasm</keyword>
<reference evidence="10 11" key="1">
    <citation type="submission" date="2016-10" db="EMBL/GenBank/DDBJ databases">
        <authorList>
            <person name="de Groot N.N."/>
        </authorList>
    </citation>
    <scope>NUCLEOTIDE SEQUENCE [LARGE SCALE GENOMIC DNA]</scope>
    <source>
        <strain evidence="10 11">IBRC-M 10445</strain>
    </source>
</reference>
<dbReference type="PIRSF" id="PIRSF006305">
    <property type="entry name" value="Maf"/>
    <property type="match status" value="1"/>
</dbReference>
<feature type="site" description="Important for substrate specificity" evidence="9">
    <location>
        <position position="12"/>
    </location>
</feature>
<dbReference type="HAMAP" id="MF_00528">
    <property type="entry name" value="Maf"/>
    <property type="match status" value="1"/>
</dbReference>
<sequence>MQRLILASASPRRAELLTGIGLDFAVQPAHIDETPMAGESPKAYVERLAREKALAISHGQPDDLVIGSDTSVVLGGEILGKPVDEAEAQHMLACLSGRSHQVMTAVALACGDACQSVVSVTDVTFRELAAEEIRAYVATGEPMDKAGGYGIQGLGAIFVSGLSGSYSAVVGLPLQETAALLAGAGHPVWQSWSNENNKGAPA</sequence>
<feature type="site" description="Important for substrate specificity" evidence="9">
    <location>
        <position position="152"/>
    </location>
</feature>
<dbReference type="GO" id="GO:0036218">
    <property type="term" value="F:dTTP diphosphatase activity"/>
    <property type="evidence" value="ECO:0007669"/>
    <property type="project" value="RHEA"/>
</dbReference>
<feature type="active site" description="Proton acceptor" evidence="9">
    <location>
        <position position="69"/>
    </location>
</feature>
<keyword evidence="5 9" id="KW-0546">Nucleotide metabolism</keyword>
<evidence type="ECO:0000313" key="10">
    <source>
        <dbReference type="EMBL" id="SFJ22709.1"/>
    </source>
</evidence>
<dbReference type="RefSeq" id="WP_091700564.1">
    <property type="nucleotide sequence ID" value="NZ_BMYN01000019.1"/>
</dbReference>
<dbReference type="FunFam" id="3.90.950.10:FF:000005">
    <property type="entry name" value="7-methyl-GTP pyrophosphatase"/>
    <property type="match status" value="1"/>
</dbReference>
<evidence type="ECO:0000256" key="6">
    <source>
        <dbReference type="ARBA" id="ARBA00050213"/>
    </source>
</evidence>
<comment type="function">
    <text evidence="9">Nucleoside triphosphate pyrophosphatase that hydrolyzes dTTP and UTP. May have a dual role in cell division arrest and in preventing the incorporation of modified nucleotides into cellular nucleic acids.</text>
</comment>
<organism evidence="10 11">
    <name type="scientific">Marinobacter persicus</name>
    <dbReference type="NCBI Taxonomy" id="930118"/>
    <lineage>
        <taxon>Bacteria</taxon>
        <taxon>Pseudomonadati</taxon>
        <taxon>Pseudomonadota</taxon>
        <taxon>Gammaproteobacteria</taxon>
        <taxon>Pseudomonadales</taxon>
        <taxon>Marinobacteraceae</taxon>
        <taxon>Marinobacter</taxon>
    </lineage>
</organism>
<feature type="site" description="Important for substrate specificity" evidence="9">
    <location>
        <position position="70"/>
    </location>
</feature>
<dbReference type="NCBIfam" id="TIGR00172">
    <property type="entry name" value="maf"/>
    <property type="match status" value="1"/>
</dbReference>
<comment type="similarity">
    <text evidence="8">Belongs to the Maf family. YceF subfamily.</text>
</comment>
<comment type="catalytic activity">
    <reaction evidence="9">
        <text>dTTP + H2O = dTMP + diphosphate + H(+)</text>
        <dbReference type="Rhea" id="RHEA:28534"/>
        <dbReference type="ChEBI" id="CHEBI:15377"/>
        <dbReference type="ChEBI" id="CHEBI:15378"/>
        <dbReference type="ChEBI" id="CHEBI:33019"/>
        <dbReference type="ChEBI" id="CHEBI:37568"/>
        <dbReference type="ChEBI" id="CHEBI:63528"/>
        <dbReference type="EC" id="3.6.1.9"/>
    </reaction>
</comment>
<dbReference type="CDD" id="cd00555">
    <property type="entry name" value="Maf"/>
    <property type="match status" value="1"/>
</dbReference>
<protein>
    <recommendedName>
        <fullName evidence="9">dTTP/UTP pyrophosphatase</fullName>
        <shortName evidence="9">dTTPase/UTPase</shortName>
        <ecNumber evidence="9">3.6.1.9</ecNumber>
    </recommendedName>
    <alternativeName>
        <fullName evidence="9">Nucleoside triphosphate pyrophosphatase</fullName>
    </alternativeName>
    <alternativeName>
        <fullName evidence="9">Nucleotide pyrophosphatase</fullName>
        <shortName evidence="9">Nucleotide PPase</shortName>
    </alternativeName>
</protein>
<comment type="caution">
    <text evidence="9">Lacks conserved residue(s) required for the propagation of feature annotation.</text>
</comment>
<dbReference type="PANTHER" id="PTHR43213:SF5">
    <property type="entry name" value="BIFUNCTIONAL DTTP_UTP PYROPHOSPHATASE_METHYLTRANSFERASE PROTEIN-RELATED"/>
    <property type="match status" value="1"/>
</dbReference>
<keyword evidence="4 9" id="KW-0378">Hydrolase</keyword>
<dbReference type="Gene3D" id="3.90.950.10">
    <property type="match status" value="1"/>
</dbReference>
<dbReference type="InterPro" id="IPR029001">
    <property type="entry name" value="ITPase-like_fam"/>
</dbReference>
<comment type="function">
    <text evidence="7">Nucleoside triphosphate pyrophosphatase that hydrolyzes 7-methyl-GTP (m(7)GTP). May have a dual role in cell division arrest and in preventing the incorporation of modified nucleotides into cellular nucleic acids.</text>
</comment>
<evidence type="ECO:0000313" key="11">
    <source>
        <dbReference type="Proteomes" id="UP000199445"/>
    </source>
</evidence>
<dbReference type="EC" id="3.6.1.9" evidence="9"/>
<dbReference type="PANTHER" id="PTHR43213">
    <property type="entry name" value="BIFUNCTIONAL DTTP/UTP PYROPHOSPHATASE/METHYLTRANSFERASE PROTEIN-RELATED"/>
    <property type="match status" value="1"/>
</dbReference>
<dbReference type="InterPro" id="IPR003697">
    <property type="entry name" value="Maf-like"/>
</dbReference>
<comment type="catalytic activity">
    <reaction evidence="6">
        <text>N(7)-methyl-GTP + H2O = N(7)-methyl-GMP + diphosphate + H(+)</text>
        <dbReference type="Rhea" id="RHEA:58744"/>
        <dbReference type="ChEBI" id="CHEBI:15377"/>
        <dbReference type="ChEBI" id="CHEBI:15378"/>
        <dbReference type="ChEBI" id="CHEBI:33019"/>
        <dbReference type="ChEBI" id="CHEBI:58285"/>
        <dbReference type="ChEBI" id="CHEBI:87133"/>
    </reaction>
</comment>
<dbReference type="GO" id="GO:0009117">
    <property type="term" value="P:nucleotide metabolic process"/>
    <property type="evidence" value="ECO:0007669"/>
    <property type="project" value="UniProtKB-KW"/>
</dbReference>
<evidence type="ECO:0000256" key="1">
    <source>
        <dbReference type="ARBA" id="ARBA00001968"/>
    </source>
</evidence>
<dbReference type="AlphaFoldDB" id="A0A1I3PMT7"/>
<dbReference type="SUPFAM" id="SSF52972">
    <property type="entry name" value="ITPase-like"/>
    <property type="match status" value="1"/>
</dbReference>
<dbReference type="GO" id="GO:0036221">
    <property type="term" value="F:UTP diphosphatase activity"/>
    <property type="evidence" value="ECO:0007669"/>
    <property type="project" value="RHEA"/>
</dbReference>
<evidence type="ECO:0000256" key="7">
    <source>
        <dbReference type="ARBA" id="ARBA00053369"/>
    </source>
</evidence>
<proteinExistence type="inferred from homology"/>
<evidence type="ECO:0000256" key="9">
    <source>
        <dbReference type="HAMAP-Rule" id="MF_00528"/>
    </source>
</evidence>
<comment type="subcellular location">
    <subcellularLocation>
        <location evidence="2 9">Cytoplasm</location>
    </subcellularLocation>
</comment>
<evidence type="ECO:0000256" key="4">
    <source>
        <dbReference type="ARBA" id="ARBA00022801"/>
    </source>
</evidence>
<name>A0A1I3PMT7_9GAMM</name>